<feature type="region of interest" description="Disordered" evidence="1">
    <location>
        <begin position="199"/>
        <end position="226"/>
    </location>
</feature>
<evidence type="ECO:0000313" key="3">
    <source>
        <dbReference type="Proteomes" id="UP000001514"/>
    </source>
</evidence>
<dbReference type="PANTHER" id="PTHR36361">
    <property type="entry name" value="PROTEIN APEM9"/>
    <property type="match status" value="1"/>
</dbReference>
<evidence type="ECO:0000256" key="1">
    <source>
        <dbReference type="SAM" id="MobiDB-lite"/>
    </source>
</evidence>
<dbReference type="EMBL" id="GL377565">
    <property type="protein sequence ID" value="EFJ38473.1"/>
    <property type="molecule type" value="Genomic_DNA"/>
</dbReference>
<dbReference type="HOGENOM" id="CLU_1100055_0_0_1"/>
<dbReference type="OMA" id="IAWVERA"/>
<dbReference type="InParanoid" id="D8QQK7"/>
<name>D8QQK7_SELML</name>
<reference evidence="2 3" key="1">
    <citation type="journal article" date="2011" name="Science">
        <title>The Selaginella genome identifies genetic changes associated with the evolution of vascular plants.</title>
        <authorList>
            <person name="Banks J.A."/>
            <person name="Nishiyama T."/>
            <person name="Hasebe M."/>
            <person name="Bowman J.L."/>
            <person name="Gribskov M."/>
            <person name="dePamphilis C."/>
            <person name="Albert V.A."/>
            <person name="Aono N."/>
            <person name="Aoyama T."/>
            <person name="Ambrose B.A."/>
            <person name="Ashton N.W."/>
            <person name="Axtell M.J."/>
            <person name="Barker E."/>
            <person name="Barker M.S."/>
            <person name="Bennetzen J.L."/>
            <person name="Bonawitz N.D."/>
            <person name="Chapple C."/>
            <person name="Cheng C."/>
            <person name="Correa L.G."/>
            <person name="Dacre M."/>
            <person name="DeBarry J."/>
            <person name="Dreyer I."/>
            <person name="Elias M."/>
            <person name="Engstrom E.M."/>
            <person name="Estelle M."/>
            <person name="Feng L."/>
            <person name="Finet C."/>
            <person name="Floyd S.K."/>
            <person name="Frommer W.B."/>
            <person name="Fujita T."/>
            <person name="Gramzow L."/>
            <person name="Gutensohn M."/>
            <person name="Harholt J."/>
            <person name="Hattori M."/>
            <person name="Heyl A."/>
            <person name="Hirai T."/>
            <person name="Hiwatashi Y."/>
            <person name="Ishikawa M."/>
            <person name="Iwata M."/>
            <person name="Karol K.G."/>
            <person name="Koehler B."/>
            <person name="Kolukisaoglu U."/>
            <person name="Kubo M."/>
            <person name="Kurata T."/>
            <person name="Lalonde S."/>
            <person name="Li K."/>
            <person name="Li Y."/>
            <person name="Litt A."/>
            <person name="Lyons E."/>
            <person name="Manning G."/>
            <person name="Maruyama T."/>
            <person name="Michael T.P."/>
            <person name="Mikami K."/>
            <person name="Miyazaki S."/>
            <person name="Morinaga S."/>
            <person name="Murata T."/>
            <person name="Mueller-Roeber B."/>
            <person name="Nelson D.R."/>
            <person name="Obara M."/>
            <person name="Oguri Y."/>
            <person name="Olmstead R.G."/>
            <person name="Onodera N."/>
            <person name="Petersen B.L."/>
            <person name="Pils B."/>
            <person name="Prigge M."/>
            <person name="Rensing S.A."/>
            <person name="Riano-Pachon D.M."/>
            <person name="Roberts A.W."/>
            <person name="Sato Y."/>
            <person name="Scheller H.V."/>
            <person name="Schulz B."/>
            <person name="Schulz C."/>
            <person name="Shakirov E.V."/>
            <person name="Shibagaki N."/>
            <person name="Shinohara N."/>
            <person name="Shippen D.E."/>
            <person name="Soerensen I."/>
            <person name="Sotooka R."/>
            <person name="Sugimoto N."/>
            <person name="Sugita M."/>
            <person name="Sumikawa N."/>
            <person name="Tanurdzic M."/>
            <person name="Theissen G."/>
            <person name="Ulvskov P."/>
            <person name="Wakazuki S."/>
            <person name="Weng J.K."/>
            <person name="Willats W.W."/>
            <person name="Wipf D."/>
            <person name="Wolf P.G."/>
            <person name="Yang L."/>
            <person name="Zimmer A.D."/>
            <person name="Zhu Q."/>
            <person name="Mitros T."/>
            <person name="Hellsten U."/>
            <person name="Loque D."/>
            <person name="Otillar R."/>
            <person name="Salamov A."/>
            <person name="Schmutz J."/>
            <person name="Shapiro H."/>
            <person name="Lindquist E."/>
            <person name="Lucas S."/>
            <person name="Rokhsar D."/>
            <person name="Grigoriev I.V."/>
        </authorList>
    </citation>
    <scope>NUCLEOTIDE SEQUENCE [LARGE SCALE GENOMIC DNA]</scope>
</reference>
<dbReference type="KEGG" id="smo:SELMODRAFT_437393"/>
<protein>
    <submittedName>
        <fullName evidence="2">Uncharacterized protein</fullName>
    </submittedName>
</protein>
<dbReference type="Gramene" id="EFJ38473">
    <property type="protein sequence ID" value="EFJ38473"/>
    <property type="gene ID" value="SELMODRAFT_437393"/>
</dbReference>
<dbReference type="PANTHER" id="PTHR36361:SF1">
    <property type="entry name" value="PROTEIN APEM9"/>
    <property type="match status" value="1"/>
</dbReference>
<sequence length="253" mass="28869">MLGEEGDALWDDIVLAERFLVSAMYASSLSKASEVLDKLRLKSSDTRRLLYAVNDQGLRDLVEAAGMVLVQATSEMGRLGSLFSILEDHFESLEFIPHYLVLPAICLQVSSQLHYPAHLALQCYLDGWSRDAQQSGFYTKTVKECTMLLPEDIYADLSEIFSVHVLRLNDPKLVLSWTEKLDLPERRRQELLEKLLDRTVPTPKNKEEEQGAGFLGDKESAPTKKTRALQSTSLRISFAYWERALQRLLWCMR</sequence>
<organism evidence="3">
    <name type="scientific">Selaginella moellendorffii</name>
    <name type="common">Spikemoss</name>
    <dbReference type="NCBI Taxonomy" id="88036"/>
    <lineage>
        <taxon>Eukaryota</taxon>
        <taxon>Viridiplantae</taxon>
        <taxon>Streptophyta</taxon>
        <taxon>Embryophyta</taxon>
        <taxon>Tracheophyta</taxon>
        <taxon>Lycopodiopsida</taxon>
        <taxon>Selaginellales</taxon>
        <taxon>Selaginellaceae</taxon>
        <taxon>Selaginella</taxon>
    </lineage>
</organism>
<gene>
    <name evidence="2" type="ORF">SELMODRAFT_437393</name>
</gene>
<dbReference type="eggNOG" id="ENOG502QV2J">
    <property type="taxonomic scope" value="Eukaryota"/>
</dbReference>
<dbReference type="InterPro" id="IPR034571">
    <property type="entry name" value="APEM9"/>
</dbReference>
<dbReference type="GO" id="GO:0015919">
    <property type="term" value="P:peroxisomal membrane transport"/>
    <property type="evidence" value="ECO:0007669"/>
    <property type="project" value="InterPro"/>
</dbReference>
<dbReference type="FunCoup" id="D8QQK7">
    <property type="interactions" value="1483"/>
</dbReference>
<dbReference type="AlphaFoldDB" id="D8QQK7"/>
<evidence type="ECO:0000313" key="2">
    <source>
        <dbReference type="EMBL" id="EFJ38473.1"/>
    </source>
</evidence>
<proteinExistence type="predicted"/>
<accession>D8QQK7</accession>
<keyword evidence="3" id="KW-1185">Reference proteome</keyword>
<dbReference type="Proteomes" id="UP000001514">
    <property type="component" value="Unassembled WGS sequence"/>
</dbReference>
<dbReference type="STRING" id="88036.D8QQK7"/>